<sequence>MSTNILPYRAEDHEQLVDIWHRAVAATHHFLTEEDIQFFHDIVRNEALTGVELWTHYDDNNKPTGFIGLDGTKVEMLFVDPVRHGQGIGSKLLKHAEELKGNVLQVDVNEQNEGACTFYRRYGFTQTGRSELDGSGKPFPLLHLELRTS</sequence>
<accession>A0A917LWV3</accession>
<evidence type="ECO:0000259" key="3">
    <source>
        <dbReference type="PROSITE" id="PS51186"/>
    </source>
</evidence>
<dbReference type="PANTHER" id="PTHR43800">
    <property type="entry name" value="PEPTIDYL-LYSINE N-ACETYLTRANSFERASE YJAB"/>
    <property type="match status" value="1"/>
</dbReference>
<comment type="caution">
    <text evidence="4">The sequence shown here is derived from an EMBL/GenBank/DDBJ whole genome shotgun (WGS) entry which is preliminary data.</text>
</comment>
<dbReference type="NCBIfam" id="NF007807">
    <property type="entry name" value="PRK10514.1"/>
    <property type="match status" value="1"/>
</dbReference>
<dbReference type="Proteomes" id="UP000600247">
    <property type="component" value="Unassembled WGS sequence"/>
</dbReference>
<dbReference type="Gene3D" id="3.40.630.30">
    <property type="match status" value="1"/>
</dbReference>
<dbReference type="InterPro" id="IPR016181">
    <property type="entry name" value="Acyl_CoA_acyltransferase"/>
</dbReference>
<dbReference type="AlphaFoldDB" id="A0A917LWV3"/>
<dbReference type="RefSeq" id="WP_188888602.1">
    <property type="nucleotide sequence ID" value="NZ_BMHY01000003.1"/>
</dbReference>
<reference evidence="4 5" key="1">
    <citation type="journal article" date="2014" name="Int. J. Syst. Evol. Microbiol.">
        <title>Complete genome sequence of Corynebacterium casei LMG S-19264T (=DSM 44701T), isolated from a smear-ripened cheese.</title>
        <authorList>
            <consortium name="US DOE Joint Genome Institute (JGI-PGF)"/>
            <person name="Walter F."/>
            <person name="Albersmeier A."/>
            <person name="Kalinowski J."/>
            <person name="Ruckert C."/>
        </authorList>
    </citation>
    <scope>NUCLEOTIDE SEQUENCE [LARGE SCALE GENOMIC DNA]</scope>
    <source>
        <strain evidence="4 5">CGMCC 1.15286</strain>
    </source>
</reference>
<feature type="domain" description="N-acetyltransferase" evidence="3">
    <location>
        <begin position="3"/>
        <end position="149"/>
    </location>
</feature>
<dbReference type="PROSITE" id="PS51186">
    <property type="entry name" value="GNAT"/>
    <property type="match status" value="1"/>
</dbReference>
<keyword evidence="5" id="KW-1185">Reference proteome</keyword>
<organism evidence="4 5">
    <name type="scientific">Paenibacillus radicis</name>
    <name type="common">ex Gao et al. 2016</name>
    <dbReference type="NCBI Taxonomy" id="1737354"/>
    <lineage>
        <taxon>Bacteria</taxon>
        <taxon>Bacillati</taxon>
        <taxon>Bacillota</taxon>
        <taxon>Bacilli</taxon>
        <taxon>Bacillales</taxon>
        <taxon>Paenibacillaceae</taxon>
        <taxon>Paenibacillus</taxon>
    </lineage>
</organism>
<protein>
    <submittedName>
        <fullName evidence="4">GNAT family N-acetyltransferase</fullName>
    </submittedName>
</protein>
<dbReference type="SUPFAM" id="SSF55729">
    <property type="entry name" value="Acyl-CoA N-acyltransferases (Nat)"/>
    <property type="match status" value="1"/>
</dbReference>
<gene>
    <name evidence="4" type="ORF">GCM10010918_17830</name>
</gene>
<evidence type="ECO:0000313" key="5">
    <source>
        <dbReference type="Proteomes" id="UP000600247"/>
    </source>
</evidence>
<keyword evidence="2" id="KW-0012">Acyltransferase</keyword>
<dbReference type="EMBL" id="BMHY01000003">
    <property type="protein sequence ID" value="GGG64193.1"/>
    <property type="molecule type" value="Genomic_DNA"/>
</dbReference>
<dbReference type="PANTHER" id="PTHR43800:SF1">
    <property type="entry name" value="PEPTIDYL-LYSINE N-ACETYLTRANSFERASE YJAB"/>
    <property type="match status" value="1"/>
</dbReference>
<proteinExistence type="predicted"/>
<evidence type="ECO:0000256" key="2">
    <source>
        <dbReference type="ARBA" id="ARBA00023315"/>
    </source>
</evidence>
<dbReference type="InterPro" id="IPR000182">
    <property type="entry name" value="GNAT_dom"/>
</dbReference>
<dbReference type="Pfam" id="PF13673">
    <property type="entry name" value="Acetyltransf_10"/>
    <property type="match status" value="1"/>
</dbReference>
<evidence type="ECO:0000256" key="1">
    <source>
        <dbReference type="ARBA" id="ARBA00022679"/>
    </source>
</evidence>
<keyword evidence="1" id="KW-0808">Transferase</keyword>
<evidence type="ECO:0000313" key="4">
    <source>
        <dbReference type="EMBL" id="GGG64193.1"/>
    </source>
</evidence>
<name>A0A917LWV3_9BACL</name>
<dbReference type="CDD" id="cd04301">
    <property type="entry name" value="NAT_SF"/>
    <property type="match status" value="1"/>
</dbReference>
<dbReference type="GO" id="GO:0016747">
    <property type="term" value="F:acyltransferase activity, transferring groups other than amino-acyl groups"/>
    <property type="evidence" value="ECO:0007669"/>
    <property type="project" value="InterPro"/>
</dbReference>